<keyword evidence="2" id="KW-0812">Transmembrane</keyword>
<organism evidence="3 4">
    <name type="scientific">Dinothrombium tinctorium</name>
    <dbReference type="NCBI Taxonomy" id="1965070"/>
    <lineage>
        <taxon>Eukaryota</taxon>
        <taxon>Metazoa</taxon>
        <taxon>Ecdysozoa</taxon>
        <taxon>Arthropoda</taxon>
        <taxon>Chelicerata</taxon>
        <taxon>Arachnida</taxon>
        <taxon>Acari</taxon>
        <taxon>Acariformes</taxon>
        <taxon>Trombidiformes</taxon>
        <taxon>Prostigmata</taxon>
        <taxon>Anystina</taxon>
        <taxon>Parasitengona</taxon>
        <taxon>Trombidioidea</taxon>
        <taxon>Trombidiidae</taxon>
        <taxon>Dinothrombium</taxon>
    </lineage>
</organism>
<dbReference type="OrthoDB" id="10377508at2759"/>
<feature type="transmembrane region" description="Helical" evidence="2">
    <location>
        <begin position="73"/>
        <end position="96"/>
    </location>
</feature>
<sequence>MAERTRICCLKYSLMACNAFGIMLGIFVVLFGVSYPDVDFPGGYKGKTTAGISGVFIFFTLIGYCGAHHQKAYFLIIYAVIIFIFIFGNIITFVWIPEQTVFDINSRTFWIVSGVLFSVQLIACILAWKVWRSSNSSSSSNHSATTATTTTATTTQHGTILKTSMQPSSSTSFMMPRFGPMSLPKGY</sequence>
<feature type="compositionally biased region" description="Low complexity" evidence="1">
    <location>
        <begin position="135"/>
        <end position="155"/>
    </location>
</feature>
<comment type="caution">
    <text evidence="3">The sequence shown here is derived from an EMBL/GenBank/DDBJ whole genome shotgun (WGS) entry which is preliminary data.</text>
</comment>
<dbReference type="EMBL" id="NCKU01003604">
    <property type="protein sequence ID" value="RWS07203.1"/>
    <property type="molecule type" value="Genomic_DNA"/>
</dbReference>
<proteinExistence type="predicted"/>
<reference evidence="3 4" key="1">
    <citation type="journal article" date="2018" name="Gigascience">
        <title>Genomes of trombidid mites reveal novel predicted allergens and laterally-transferred genes associated with secondary metabolism.</title>
        <authorList>
            <person name="Dong X."/>
            <person name="Chaisiri K."/>
            <person name="Xia D."/>
            <person name="Armstrong S.D."/>
            <person name="Fang Y."/>
            <person name="Donnelly M.J."/>
            <person name="Kadowaki T."/>
            <person name="McGarry J.W."/>
            <person name="Darby A.C."/>
            <person name="Makepeace B.L."/>
        </authorList>
    </citation>
    <scope>NUCLEOTIDE SEQUENCE [LARGE SCALE GENOMIC DNA]</scope>
    <source>
        <strain evidence="3">UoL-WK</strain>
    </source>
</reference>
<evidence type="ECO:0000256" key="2">
    <source>
        <dbReference type="SAM" id="Phobius"/>
    </source>
</evidence>
<keyword evidence="4" id="KW-1185">Reference proteome</keyword>
<feature type="transmembrane region" description="Helical" evidence="2">
    <location>
        <begin position="108"/>
        <end position="128"/>
    </location>
</feature>
<feature type="compositionally biased region" description="Polar residues" evidence="1">
    <location>
        <begin position="156"/>
        <end position="173"/>
    </location>
</feature>
<keyword evidence="2" id="KW-1133">Transmembrane helix</keyword>
<feature type="transmembrane region" description="Helical" evidence="2">
    <location>
        <begin position="12"/>
        <end position="36"/>
    </location>
</feature>
<accession>A0A443QW24</accession>
<evidence type="ECO:0000313" key="3">
    <source>
        <dbReference type="EMBL" id="RWS07203.1"/>
    </source>
</evidence>
<protein>
    <submittedName>
        <fullName evidence="3">Uncharacterized protein</fullName>
    </submittedName>
</protein>
<dbReference type="AlphaFoldDB" id="A0A443QW24"/>
<name>A0A443QW24_9ACAR</name>
<dbReference type="Proteomes" id="UP000285301">
    <property type="component" value="Unassembled WGS sequence"/>
</dbReference>
<feature type="region of interest" description="Disordered" evidence="1">
    <location>
        <begin position="135"/>
        <end position="187"/>
    </location>
</feature>
<feature type="transmembrane region" description="Helical" evidence="2">
    <location>
        <begin position="48"/>
        <end position="66"/>
    </location>
</feature>
<keyword evidence="2" id="KW-0472">Membrane</keyword>
<gene>
    <name evidence="3" type="ORF">B4U79_02093</name>
</gene>
<evidence type="ECO:0000313" key="4">
    <source>
        <dbReference type="Proteomes" id="UP000285301"/>
    </source>
</evidence>
<evidence type="ECO:0000256" key="1">
    <source>
        <dbReference type="SAM" id="MobiDB-lite"/>
    </source>
</evidence>